<dbReference type="PROSITE" id="PS00455">
    <property type="entry name" value="AMP_BINDING"/>
    <property type="match status" value="1"/>
</dbReference>
<dbReference type="NCBIfam" id="TIGR01217">
    <property type="entry name" value="ac_ac_CoA_syn"/>
    <property type="match status" value="1"/>
</dbReference>
<dbReference type="PANTHER" id="PTHR42921:SF1">
    <property type="entry name" value="ACETOACETYL-COA SYNTHETASE"/>
    <property type="match status" value="1"/>
</dbReference>
<evidence type="ECO:0000256" key="3">
    <source>
        <dbReference type="ARBA" id="ARBA00022741"/>
    </source>
</evidence>
<keyword evidence="8" id="KW-1185">Reference proteome</keyword>
<name>A0A5C6M384_9PLAN</name>
<reference evidence="7 8" key="2">
    <citation type="submission" date="2019-08" db="EMBL/GenBank/DDBJ databases">
        <authorList>
            <person name="Henke P."/>
        </authorList>
    </citation>
    <scope>NUCLEOTIDE SEQUENCE [LARGE SCALE GENOMIC DNA]</scope>
    <source>
        <strain evidence="7">Phe10_nw2017</strain>
    </source>
</reference>
<dbReference type="Proteomes" id="UP000321083">
    <property type="component" value="Unassembled WGS sequence"/>
</dbReference>
<comment type="similarity">
    <text evidence="1">Belongs to the ATP-dependent AMP-binding enzyme family.</text>
</comment>
<dbReference type="SUPFAM" id="SSF56801">
    <property type="entry name" value="Acetyl-CoA synthetase-like"/>
    <property type="match status" value="1"/>
</dbReference>
<evidence type="ECO:0000313" key="7">
    <source>
        <dbReference type="EMBL" id="TWW08585.1"/>
    </source>
</evidence>
<dbReference type="EMBL" id="SRHE01000596">
    <property type="protein sequence ID" value="TWW08585.1"/>
    <property type="molecule type" value="Genomic_DNA"/>
</dbReference>
<gene>
    <name evidence="7" type="ORF">E3A20_22870</name>
</gene>
<feature type="non-terminal residue" evidence="7">
    <location>
        <position position="1"/>
    </location>
</feature>
<dbReference type="GO" id="GO:0030729">
    <property type="term" value="F:acetoacetate-CoA ligase activity"/>
    <property type="evidence" value="ECO:0007669"/>
    <property type="project" value="InterPro"/>
</dbReference>
<organism evidence="7 8">
    <name type="scientific">Planctomyces bekefii</name>
    <dbReference type="NCBI Taxonomy" id="1653850"/>
    <lineage>
        <taxon>Bacteria</taxon>
        <taxon>Pseudomonadati</taxon>
        <taxon>Planctomycetota</taxon>
        <taxon>Planctomycetia</taxon>
        <taxon>Planctomycetales</taxon>
        <taxon>Planctomycetaceae</taxon>
        <taxon>Planctomyces</taxon>
    </lineage>
</organism>
<evidence type="ECO:0000259" key="5">
    <source>
        <dbReference type="Pfam" id="PF00501"/>
    </source>
</evidence>
<evidence type="ECO:0000256" key="2">
    <source>
        <dbReference type="ARBA" id="ARBA00022598"/>
    </source>
</evidence>
<dbReference type="AlphaFoldDB" id="A0A5C6M384"/>
<dbReference type="InterPro" id="IPR020845">
    <property type="entry name" value="AMP-binding_CS"/>
</dbReference>
<evidence type="ECO:0008006" key="9">
    <source>
        <dbReference type="Google" id="ProtNLM"/>
    </source>
</evidence>
<dbReference type="InterPro" id="IPR042099">
    <property type="entry name" value="ANL_N_sf"/>
</dbReference>
<dbReference type="InterPro" id="IPR045851">
    <property type="entry name" value="AMP-bd_C_sf"/>
</dbReference>
<keyword evidence="3" id="KW-0547">Nucleotide-binding</keyword>
<keyword evidence="4" id="KW-0067">ATP-binding</keyword>
<comment type="caution">
    <text evidence="7">The sequence shown here is derived from an EMBL/GenBank/DDBJ whole genome shotgun (WGS) entry which is preliminary data.</text>
</comment>
<dbReference type="Pfam" id="PF00501">
    <property type="entry name" value="AMP-binding"/>
    <property type="match status" value="1"/>
</dbReference>
<evidence type="ECO:0000256" key="4">
    <source>
        <dbReference type="ARBA" id="ARBA00022840"/>
    </source>
</evidence>
<sequence>GAYYYGGKLIDVSREARAVADGLKSSTQFVFCDELGLGTKPEGSQWTPLRDFAVPSPGPLSFEPVAFDAPLYIMFSSGTTGVPKCIVHSVGGTLIQHLKELRLHCDVKAKSRLFFYTTCGWMMWNWMVSALAADATIVTFDGALNYPNLGRLWELVRDERIETFGTSPKFISTCMGQAVDARAALGDFAPRTILTTGSPLLPEHSEWIQSQCPQVHLASISGGTDIISCFMLGVPTLPVRSGEIQRPGLGMAIEAWDAQGKPVRGEKGELVCTKPFPSMPLGFWNDGDGKKYHDAYFAYYAERGRDVWRHGDFVEVTADGGIVVYGRSDATLNPGGVRIGTAELYRQVEAIDEIADSLAIGKKEKDDTVIVLFVKLKPQRVLDASLVANIKSVIRSNLTPRHVPKEIIQVQDIPYTRSGKKVEMAVTEAVHGQPVKNLASLSNPESIDEYVAMGARWSAL</sequence>
<dbReference type="InterPro" id="IPR025110">
    <property type="entry name" value="AMP-bd_C"/>
</dbReference>
<feature type="domain" description="AMP-binding enzyme C-terminal" evidence="6">
    <location>
        <begin position="351"/>
        <end position="420"/>
    </location>
</feature>
<dbReference type="GO" id="GO:0006629">
    <property type="term" value="P:lipid metabolic process"/>
    <property type="evidence" value="ECO:0007669"/>
    <property type="project" value="InterPro"/>
</dbReference>
<dbReference type="Gene3D" id="3.30.300.30">
    <property type="match status" value="1"/>
</dbReference>
<dbReference type="PANTHER" id="PTHR42921">
    <property type="entry name" value="ACETOACETYL-COA SYNTHETASE"/>
    <property type="match status" value="1"/>
</dbReference>
<dbReference type="InterPro" id="IPR005914">
    <property type="entry name" value="Acac_CoA_synth"/>
</dbReference>
<dbReference type="Gene3D" id="3.40.50.12780">
    <property type="entry name" value="N-terminal domain of ligase-like"/>
    <property type="match status" value="1"/>
</dbReference>
<keyword evidence="2" id="KW-0436">Ligase</keyword>
<dbReference type="Pfam" id="PF13193">
    <property type="entry name" value="AMP-binding_C"/>
    <property type="match status" value="1"/>
</dbReference>
<reference evidence="7 8" key="1">
    <citation type="submission" date="2019-08" db="EMBL/GenBank/DDBJ databases">
        <title>100 year-old enigma solved: identification of Planctomyces bekefii, the type genus and species of the phylum Planctomycetes.</title>
        <authorList>
            <person name="Svetlana D.N."/>
            <person name="Overmann J."/>
        </authorList>
    </citation>
    <scope>NUCLEOTIDE SEQUENCE [LARGE SCALE GENOMIC DNA]</scope>
    <source>
        <strain evidence="7">Phe10_nw2017</strain>
    </source>
</reference>
<proteinExistence type="inferred from homology"/>
<protein>
    <recommendedName>
        <fullName evidence="9">Acetoacetate--CoA ligase</fullName>
    </recommendedName>
</protein>
<evidence type="ECO:0000313" key="8">
    <source>
        <dbReference type="Proteomes" id="UP000321083"/>
    </source>
</evidence>
<dbReference type="GO" id="GO:0005524">
    <property type="term" value="F:ATP binding"/>
    <property type="evidence" value="ECO:0007669"/>
    <property type="project" value="UniProtKB-KW"/>
</dbReference>
<feature type="domain" description="AMP-dependent synthetase/ligase" evidence="5">
    <location>
        <begin position="61"/>
        <end position="275"/>
    </location>
</feature>
<evidence type="ECO:0000259" key="6">
    <source>
        <dbReference type="Pfam" id="PF13193"/>
    </source>
</evidence>
<evidence type="ECO:0000256" key="1">
    <source>
        <dbReference type="ARBA" id="ARBA00006432"/>
    </source>
</evidence>
<accession>A0A5C6M384</accession>
<dbReference type="InterPro" id="IPR000873">
    <property type="entry name" value="AMP-dep_synth/lig_dom"/>
</dbReference>